<dbReference type="InterPro" id="IPR036249">
    <property type="entry name" value="Thioredoxin-like_sf"/>
</dbReference>
<proteinExistence type="predicted"/>
<reference evidence="1" key="1">
    <citation type="submission" date="2018-11" db="EMBL/GenBank/DDBJ databases">
        <title>Myxobolus squamalis genome and transcriptome.</title>
        <authorList>
            <person name="Yahalomi D."/>
            <person name="Atkinson S.D."/>
            <person name="Neuhof M."/>
            <person name="Chang E.S."/>
            <person name="Philippe H."/>
            <person name="Cartwright P."/>
            <person name="Bartholomew J.L."/>
            <person name="Huchon D."/>
        </authorList>
    </citation>
    <scope>NUCLEOTIDE SEQUENCE</scope>
    <source>
        <strain evidence="1">71B08</strain>
        <tissue evidence="1">Whole</tissue>
    </source>
</reference>
<keyword evidence="1" id="KW-0808">Transferase</keyword>
<dbReference type="EMBL" id="GHBR01002866">
    <property type="protein sequence ID" value="NDJ97447.1"/>
    <property type="molecule type" value="Transcribed_RNA"/>
</dbReference>
<sequence>MKGKLLAKGDDATGAISPDIITSRILAALSLKKIDVEIVVINSKNKSCVLPQNICGSKLPIFLDVENDVYVNDILDIESYIEKKCPEPVLTCDSSLENVGSNLYKHFLIFIKNNSPDILIRIKNELTDVNSQLEKSGGPYVNGEHPSLVDCIIFPKLYHIERYFDLTGSQPIFSEDAHPKILEYFLNMCSSPFTISVKADTETLINHFVSKGADRKSFKKK</sequence>
<dbReference type="Gene3D" id="3.40.30.10">
    <property type="entry name" value="Glutaredoxin"/>
    <property type="match status" value="1"/>
</dbReference>
<dbReference type="GO" id="GO:0005254">
    <property type="term" value="F:chloride channel activity"/>
    <property type="evidence" value="ECO:0007669"/>
    <property type="project" value="TreeGrafter"/>
</dbReference>
<accession>A0A6B2G1G9</accession>
<organism evidence="1">
    <name type="scientific">Myxobolus squamalis</name>
    <name type="common">Myxosporean</name>
    <dbReference type="NCBI Taxonomy" id="59785"/>
    <lineage>
        <taxon>Eukaryota</taxon>
        <taxon>Metazoa</taxon>
        <taxon>Cnidaria</taxon>
        <taxon>Myxozoa</taxon>
        <taxon>Myxosporea</taxon>
        <taxon>Bivalvulida</taxon>
        <taxon>Platysporina</taxon>
        <taxon>Myxobolidae</taxon>
        <taxon>Myxobolus</taxon>
    </lineage>
</organism>
<dbReference type="PANTHER" id="PTHR43920">
    <property type="entry name" value="CHLORIDE INTRACELLULAR CHANNEL, ISOFORM A"/>
    <property type="match status" value="1"/>
</dbReference>
<name>A0A6B2G1G9_MYXSQ</name>
<dbReference type="SUPFAM" id="SSF47616">
    <property type="entry name" value="GST C-terminal domain-like"/>
    <property type="match status" value="1"/>
</dbReference>
<protein>
    <submittedName>
        <fullName evidence="1">Putative glutathione S-transferase DHAR2, chloroplastic (Trinotate prediction)</fullName>
    </submittedName>
</protein>
<evidence type="ECO:0000313" key="1">
    <source>
        <dbReference type="EMBL" id="NDJ97447.1"/>
    </source>
</evidence>
<dbReference type="SUPFAM" id="SSF52833">
    <property type="entry name" value="Thioredoxin-like"/>
    <property type="match status" value="1"/>
</dbReference>
<dbReference type="GO" id="GO:0016020">
    <property type="term" value="C:membrane"/>
    <property type="evidence" value="ECO:0007669"/>
    <property type="project" value="TreeGrafter"/>
</dbReference>
<dbReference type="Gene3D" id="1.20.1050.10">
    <property type="match status" value="1"/>
</dbReference>
<dbReference type="GO" id="GO:0016740">
    <property type="term" value="F:transferase activity"/>
    <property type="evidence" value="ECO:0007669"/>
    <property type="project" value="UniProtKB-KW"/>
</dbReference>
<dbReference type="GO" id="GO:0005737">
    <property type="term" value="C:cytoplasm"/>
    <property type="evidence" value="ECO:0007669"/>
    <property type="project" value="TreeGrafter"/>
</dbReference>
<dbReference type="InterPro" id="IPR036282">
    <property type="entry name" value="Glutathione-S-Trfase_C_sf"/>
</dbReference>
<dbReference type="AlphaFoldDB" id="A0A6B2G1G9"/>
<dbReference type="PANTHER" id="PTHR43920:SF5">
    <property type="entry name" value="CHLORIDE INTRACELLULAR CHANNEL CLIC"/>
    <property type="match status" value="1"/>
</dbReference>